<dbReference type="AlphaFoldDB" id="F0WN39"/>
<dbReference type="Gene3D" id="3.10.20.80">
    <property type="entry name" value="Translation initiation factor 3 (IF-3), N-terminal domain"/>
    <property type="match status" value="1"/>
</dbReference>
<evidence type="ECO:0000256" key="1">
    <source>
        <dbReference type="ARBA" id="ARBA00005439"/>
    </source>
</evidence>
<dbReference type="GO" id="GO:0043022">
    <property type="term" value="F:ribosome binding"/>
    <property type="evidence" value="ECO:0007669"/>
    <property type="project" value="TreeGrafter"/>
</dbReference>
<dbReference type="PANTHER" id="PTHR10938:SF0">
    <property type="entry name" value="TRANSLATION INITIATION FACTOR IF-3, MITOCHONDRIAL"/>
    <property type="match status" value="1"/>
</dbReference>
<dbReference type="Pfam" id="PF00707">
    <property type="entry name" value="IF3_C"/>
    <property type="match status" value="1"/>
</dbReference>
<reference evidence="7" key="1">
    <citation type="journal article" date="2011" name="PLoS Biol.">
        <title>Gene gain and loss during evolution of obligate parasitism in the white rust pathogen of Arabidopsis thaliana.</title>
        <authorList>
            <person name="Kemen E."/>
            <person name="Gardiner A."/>
            <person name="Schultz-Larsen T."/>
            <person name="Kemen A.C."/>
            <person name="Balmuth A.L."/>
            <person name="Robert-Seilaniantz A."/>
            <person name="Bailey K."/>
            <person name="Holub E."/>
            <person name="Studholme D.J."/>
            <person name="Maclean D."/>
            <person name="Jones J.D."/>
        </authorList>
    </citation>
    <scope>NUCLEOTIDE SEQUENCE</scope>
</reference>
<dbReference type="HOGENOM" id="CLU_1158144_0_0_1"/>
<accession>F0WN39</accession>
<evidence type="ECO:0000259" key="6">
    <source>
        <dbReference type="Pfam" id="PF05198"/>
    </source>
</evidence>
<sequence length="240" mass="27205">MRSVRVALHAHKWIDSGCITHHRVLSAKFSLFAHVSSAGNSDAILSRHTFSRNRDNAESRILSASFGSRSRQPFDYINEEIEYPFVHVVDANNNLHKDIPIEDALEMAEAAKMDLVQVAEPKNGMGPTICRLLDANKRMFELKKGVKKAAKDKEITLTPKIATHDLDVKVRRIKSFLKKGSTVRVTARWHRYENLLEKAEEKMGEITEKLLEVGRTNSSKQVENTLKLVFVPCKNARNSD</sequence>
<dbReference type="InterPro" id="IPR036788">
    <property type="entry name" value="T_IF-3_C_sf"/>
</dbReference>
<dbReference type="NCBIfam" id="TIGR00168">
    <property type="entry name" value="infC"/>
    <property type="match status" value="1"/>
</dbReference>
<evidence type="ECO:0000256" key="3">
    <source>
        <dbReference type="ARBA" id="ARBA00022917"/>
    </source>
</evidence>
<dbReference type="EMBL" id="FR824211">
    <property type="protein sequence ID" value="CCA22727.1"/>
    <property type="molecule type" value="Genomic_DNA"/>
</dbReference>
<dbReference type="GO" id="GO:0032790">
    <property type="term" value="P:ribosome disassembly"/>
    <property type="evidence" value="ECO:0007669"/>
    <property type="project" value="TreeGrafter"/>
</dbReference>
<protein>
    <submittedName>
        <fullName evidence="7">Translation initiation factor IF3 putative</fullName>
    </submittedName>
</protein>
<keyword evidence="4" id="KW-0175">Coiled coil</keyword>
<feature type="coiled-coil region" evidence="4">
    <location>
        <begin position="189"/>
        <end position="216"/>
    </location>
</feature>
<evidence type="ECO:0000256" key="4">
    <source>
        <dbReference type="SAM" id="Coils"/>
    </source>
</evidence>
<dbReference type="Pfam" id="PF05198">
    <property type="entry name" value="IF3_N"/>
    <property type="match status" value="1"/>
</dbReference>
<evidence type="ECO:0000313" key="7">
    <source>
        <dbReference type="EMBL" id="CCA22727.1"/>
    </source>
</evidence>
<evidence type="ECO:0000259" key="5">
    <source>
        <dbReference type="Pfam" id="PF00707"/>
    </source>
</evidence>
<feature type="domain" description="Translation initiation factor 3 N-terminal" evidence="6">
    <location>
        <begin position="77"/>
        <end position="148"/>
    </location>
</feature>
<dbReference type="PANTHER" id="PTHR10938">
    <property type="entry name" value="TRANSLATION INITIATION FACTOR IF-3"/>
    <property type="match status" value="1"/>
</dbReference>
<dbReference type="InterPro" id="IPR019814">
    <property type="entry name" value="Translation_initiation_fac_3_N"/>
</dbReference>
<proteinExistence type="inferred from homology"/>
<dbReference type="InterPro" id="IPR019815">
    <property type="entry name" value="Translation_initiation_fac_3_C"/>
</dbReference>
<name>F0WN39_9STRA</name>
<keyword evidence="2 7" id="KW-0396">Initiation factor</keyword>
<gene>
    <name evidence="7" type="primary">AlNc14C166G7872</name>
    <name evidence="7" type="ORF">ALNC14_088700</name>
</gene>
<keyword evidence="3" id="KW-0648">Protein biosynthesis</keyword>
<organism evidence="7">
    <name type="scientific">Albugo laibachii Nc14</name>
    <dbReference type="NCBI Taxonomy" id="890382"/>
    <lineage>
        <taxon>Eukaryota</taxon>
        <taxon>Sar</taxon>
        <taxon>Stramenopiles</taxon>
        <taxon>Oomycota</taxon>
        <taxon>Peronosporomycetes</taxon>
        <taxon>Albuginales</taxon>
        <taxon>Albuginaceae</taxon>
        <taxon>Albugo</taxon>
    </lineage>
</organism>
<reference evidence="7" key="2">
    <citation type="submission" date="2011-02" db="EMBL/GenBank/DDBJ databases">
        <authorList>
            <person name="MacLean D."/>
        </authorList>
    </citation>
    <scope>NUCLEOTIDE SEQUENCE</scope>
</reference>
<evidence type="ECO:0000256" key="2">
    <source>
        <dbReference type="ARBA" id="ARBA00022540"/>
    </source>
</evidence>
<dbReference type="GO" id="GO:0003743">
    <property type="term" value="F:translation initiation factor activity"/>
    <property type="evidence" value="ECO:0007669"/>
    <property type="project" value="UniProtKB-KW"/>
</dbReference>
<comment type="similarity">
    <text evidence="1">Belongs to the IF-3 family.</text>
</comment>
<dbReference type="SUPFAM" id="SSF55200">
    <property type="entry name" value="Translation initiation factor IF3, C-terminal domain"/>
    <property type="match status" value="1"/>
</dbReference>
<feature type="domain" description="Translation initiation factor 3 C-terminal" evidence="5">
    <location>
        <begin position="153"/>
        <end position="225"/>
    </location>
</feature>
<dbReference type="InterPro" id="IPR036787">
    <property type="entry name" value="T_IF-3_N_sf"/>
</dbReference>
<dbReference type="GO" id="GO:0005737">
    <property type="term" value="C:cytoplasm"/>
    <property type="evidence" value="ECO:0007669"/>
    <property type="project" value="UniProtKB-ARBA"/>
</dbReference>
<dbReference type="SUPFAM" id="SSF54364">
    <property type="entry name" value="Translation initiation factor IF3, N-terminal domain"/>
    <property type="match status" value="1"/>
</dbReference>
<dbReference type="InterPro" id="IPR001288">
    <property type="entry name" value="Translation_initiation_fac_3"/>
</dbReference>
<dbReference type="Gene3D" id="3.30.110.10">
    <property type="entry name" value="Translation initiation factor 3 (IF-3), C-terminal domain"/>
    <property type="match status" value="1"/>
</dbReference>